<dbReference type="SUPFAM" id="SSF69047">
    <property type="entry name" value="Hypothetical protein YjbJ"/>
    <property type="match status" value="1"/>
</dbReference>
<dbReference type="PIRSF" id="PIRSF039008">
    <property type="entry name" value="YjbJ"/>
    <property type="match status" value="1"/>
</dbReference>
<dbReference type="Proteomes" id="UP000193228">
    <property type="component" value="Unassembled WGS sequence"/>
</dbReference>
<proteinExistence type="inferred from homology"/>
<sequence length="68" mass="7613">MNNDIAEGKWKQMAGKVKTAWGELADDALTRAEGRPSGFAGLIQEHHGRTREKAGLEVQRFFDSNRNL</sequence>
<protein>
    <submittedName>
        <fullName evidence="3">Uncharacterized conserved protein YjbJ, UPF0337 family</fullName>
    </submittedName>
</protein>
<reference evidence="4" key="1">
    <citation type="submission" date="2017-04" db="EMBL/GenBank/DDBJ databases">
        <authorList>
            <person name="Varghese N."/>
            <person name="Submissions S."/>
        </authorList>
    </citation>
    <scope>NUCLEOTIDE SEQUENCE [LARGE SCALE GENOMIC DNA]</scope>
    <source>
        <strain evidence="4">LMG 29540</strain>
    </source>
</reference>
<dbReference type="InterPro" id="IPR036629">
    <property type="entry name" value="YjbJ_sf"/>
</dbReference>
<evidence type="ECO:0000259" key="2">
    <source>
        <dbReference type="Pfam" id="PF05532"/>
    </source>
</evidence>
<keyword evidence="4" id="KW-1185">Reference proteome</keyword>
<accession>A0A1X7IKL2</accession>
<evidence type="ECO:0000313" key="4">
    <source>
        <dbReference type="Proteomes" id="UP000193228"/>
    </source>
</evidence>
<evidence type="ECO:0000313" key="3">
    <source>
        <dbReference type="EMBL" id="SMG14979.1"/>
    </source>
</evidence>
<organism evidence="3 4">
    <name type="scientific">Paraburkholderia susongensis</name>
    <dbReference type="NCBI Taxonomy" id="1515439"/>
    <lineage>
        <taxon>Bacteria</taxon>
        <taxon>Pseudomonadati</taxon>
        <taxon>Pseudomonadota</taxon>
        <taxon>Betaproteobacteria</taxon>
        <taxon>Burkholderiales</taxon>
        <taxon>Burkholderiaceae</taxon>
        <taxon>Paraburkholderia</taxon>
    </lineage>
</organism>
<evidence type="ECO:0000256" key="1">
    <source>
        <dbReference type="ARBA" id="ARBA00009129"/>
    </source>
</evidence>
<dbReference type="EMBL" id="FXAT01000001">
    <property type="protein sequence ID" value="SMG14979.1"/>
    <property type="molecule type" value="Genomic_DNA"/>
</dbReference>
<dbReference type="InterPro" id="IPR026042">
    <property type="entry name" value="YjbJ"/>
</dbReference>
<dbReference type="InterPro" id="IPR050423">
    <property type="entry name" value="UPF0337_stress_rsp"/>
</dbReference>
<dbReference type="STRING" id="1515439.SAMN06265784_101765"/>
<dbReference type="PANTHER" id="PTHR34977">
    <property type="entry name" value="UPF0337 PROTEIN YJBJ"/>
    <property type="match status" value="1"/>
</dbReference>
<comment type="similarity">
    <text evidence="1">Belongs to the UPF0337 (CsbD) family.</text>
</comment>
<dbReference type="PANTHER" id="PTHR34977:SF1">
    <property type="entry name" value="UPF0337 PROTEIN YJBJ"/>
    <property type="match status" value="1"/>
</dbReference>
<dbReference type="Gene3D" id="1.10.1470.10">
    <property type="entry name" value="YjbJ"/>
    <property type="match status" value="1"/>
</dbReference>
<feature type="domain" description="CsbD-like" evidence="2">
    <location>
        <begin position="4"/>
        <end position="54"/>
    </location>
</feature>
<gene>
    <name evidence="3" type="ORF">SAMN06265784_101765</name>
</gene>
<dbReference type="InterPro" id="IPR008462">
    <property type="entry name" value="CsbD"/>
</dbReference>
<name>A0A1X7IKL2_9BURK</name>
<dbReference type="OrthoDB" id="9796058at2"/>
<dbReference type="RefSeq" id="WP_085480899.1">
    <property type="nucleotide sequence ID" value="NZ_FXAT01000001.1"/>
</dbReference>
<dbReference type="AlphaFoldDB" id="A0A1X7IKL2"/>
<dbReference type="Pfam" id="PF05532">
    <property type="entry name" value="CsbD"/>
    <property type="match status" value="1"/>
</dbReference>